<feature type="transmembrane region" description="Helical" evidence="11">
    <location>
        <begin position="61"/>
        <end position="87"/>
    </location>
</feature>
<gene>
    <name evidence="13" type="primary">Olfr1343-ps1</name>
</gene>
<keyword evidence="8 11" id="KW-0472">Membrane</keyword>
<feature type="transmembrane region" description="Helical" evidence="11">
    <location>
        <begin position="26"/>
        <end position="49"/>
    </location>
</feature>
<evidence type="ECO:0000259" key="12">
    <source>
        <dbReference type="PROSITE" id="PS50262"/>
    </source>
</evidence>
<evidence type="ECO:0000256" key="2">
    <source>
        <dbReference type="ARBA" id="ARBA00022475"/>
    </source>
</evidence>
<dbReference type="GO" id="GO:0004930">
    <property type="term" value="F:G protein-coupled receptor activity"/>
    <property type="evidence" value="ECO:0007669"/>
    <property type="project" value="UniProtKB-KW"/>
</dbReference>
<evidence type="ECO:0000256" key="8">
    <source>
        <dbReference type="ARBA" id="ARBA00023136"/>
    </source>
</evidence>
<evidence type="ECO:0000256" key="5">
    <source>
        <dbReference type="ARBA" id="ARBA00022725"/>
    </source>
</evidence>
<feature type="transmembrane region" description="Helical" evidence="11">
    <location>
        <begin position="99"/>
        <end position="121"/>
    </location>
</feature>
<keyword evidence="6 11" id="KW-1133">Transmembrane helix</keyword>
<sequence length="136" mass="15547">MQELSQITVTEFILLGFTPDPRTNPLLFPFFLVFYLLILLSNSHLLAIIHQDSDLHTPPTYFFIGVLSMVGVCYATTTVSQTLAHILSRKRAISFTRCVAHMYIFLLFGVTESWLLSIMSVDRYIAICHPLRYKSS</sequence>
<feature type="domain" description="G-protein coupled receptors family 1 profile" evidence="12">
    <location>
        <begin position="41"/>
        <end position="136"/>
    </location>
</feature>
<evidence type="ECO:0000256" key="4">
    <source>
        <dbReference type="ARBA" id="ARBA00022692"/>
    </source>
</evidence>
<evidence type="ECO:0000313" key="13">
    <source>
        <dbReference type="EMBL" id="ALI87936.1"/>
    </source>
</evidence>
<name>A0A126GWZ8_MOUSE</name>
<keyword evidence="3" id="KW-0716">Sensory transduction</keyword>
<evidence type="ECO:0000256" key="10">
    <source>
        <dbReference type="ARBA" id="ARBA00023224"/>
    </source>
</evidence>
<dbReference type="InterPro" id="IPR000276">
    <property type="entry name" value="GPCR_Rhodpsn"/>
</dbReference>
<comment type="subcellular location">
    <subcellularLocation>
        <location evidence="1">Cell membrane</location>
        <topology evidence="1">Multi-pass membrane protein</topology>
    </subcellularLocation>
</comment>
<accession>A0A126GWZ8</accession>
<evidence type="ECO:0000256" key="11">
    <source>
        <dbReference type="SAM" id="Phobius"/>
    </source>
</evidence>
<reference evidence="13" key="1">
    <citation type="submission" date="2014-12" db="EMBL/GenBank/DDBJ databases">
        <title>Human Olfactory Receptor Responses to Odorants.</title>
        <authorList>
            <person name="Mainland J.D."/>
            <person name="Li Y.R."/>
            <person name="Zhou T."/>
            <person name="Liu W.L.L."/>
            <person name="Matsunami H."/>
        </authorList>
    </citation>
    <scope>NUCLEOTIDE SEQUENCE</scope>
    <source>
        <strain evidence="13">C57BL/6</strain>
    </source>
</reference>
<dbReference type="Gene3D" id="1.20.1070.10">
    <property type="entry name" value="Rhodopsin 7-helix transmembrane proteins"/>
    <property type="match status" value="1"/>
</dbReference>
<organism evidence="13">
    <name type="scientific">Mus musculus</name>
    <name type="common">Mouse</name>
    <dbReference type="NCBI Taxonomy" id="10090"/>
    <lineage>
        <taxon>Eukaryota</taxon>
        <taxon>Metazoa</taxon>
        <taxon>Chordata</taxon>
        <taxon>Craniata</taxon>
        <taxon>Vertebrata</taxon>
        <taxon>Euteleostomi</taxon>
        <taxon>Mammalia</taxon>
        <taxon>Eutheria</taxon>
        <taxon>Euarchontoglires</taxon>
        <taxon>Glires</taxon>
        <taxon>Rodentia</taxon>
        <taxon>Myomorpha</taxon>
        <taxon>Muroidea</taxon>
        <taxon>Muridae</taxon>
        <taxon>Murinae</taxon>
        <taxon>Mus</taxon>
        <taxon>Mus</taxon>
    </lineage>
</organism>
<keyword evidence="10" id="KW-0807">Transducer</keyword>
<dbReference type="PANTHER" id="PTHR26453">
    <property type="entry name" value="OLFACTORY RECEPTOR"/>
    <property type="match status" value="1"/>
</dbReference>
<dbReference type="EMBL" id="KP290779">
    <property type="protein sequence ID" value="ALI87936.1"/>
    <property type="molecule type" value="Genomic_DNA"/>
</dbReference>
<evidence type="ECO:0000256" key="9">
    <source>
        <dbReference type="ARBA" id="ARBA00023170"/>
    </source>
</evidence>
<protein>
    <submittedName>
        <fullName evidence="13">Olfr1343-ps1</fullName>
    </submittedName>
</protein>
<evidence type="ECO:0000256" key="1">
    <source>
        <dbReference type="ARBA" id="ARBA00004651"/>
    </source>
</evidence>
<dbReference type="GO" id="GO:0005886">
    <property type="term" value="C:plasma membrane"/>
    <property type="evidence" value="ECO:0007669"/>
    <property type="project" value="UniProtKB-SubCell"/>
</dbReference>
<evidence type="ECO:0000256" key="3">
    <source>
        <dbReference type="ARBA" id="ARBA00022606"/>
    </source>
</evidence>
<keyword evidence="7" id="KW-0297">G-protein coupled receptor</keyword>
<evidence type="ECO:0000256" key="6">
    <source>
        <dbReference type="ARBA" id="ARBA00022989"/>
    </source>
</evidence>
<dbReference type="InterPro" id="IPR017452">
    <property type="entry name" value="GPCR_Rhodpsn_7TM"/>
</dbReference>
<dbReference type="GO" id="GO:0004984">
    <property type="term" value="F:olfactory receptor activity"/>
    <property type="evidence" value="ECO:0007669"/>
    <property type="project" value="InterPro"/>
</dbReference>
<dbReference type="Pfam" id="PF13853">
    <property type="entry name" value="7tm_4"/>
    <property type="match status" value="1"/>
</dbReference>
<evidence type="ECO:0000256" key="7">
    <source>
        <dbReference type="ARBA" id="ARBA00023040"/>
    </source>
</evidence>
<dbReference type="SUPFAM" id="SSF81321">
    <property type="entry name" value="Family A G protein-coupled receptor-like"/>
    <property type="match status" value="1"/>
</dbReference>
<keyword evidence="4 11" id="KW-0812">Transmembrane</keyword>
<proteinExistence type="predicted"/>
<keyword evidence="2" id="KW-1003">Cell membrane</keyword>
<dbReference type="InterPro" id="IPR000725">
    <property type="entry name" value="Olfact_rcpt"/>
</dbReference>
<dbReference type="PROSITE" id="PS50262">
    <property type="entry name" value="G_PROTEIN_RECEP_F1_2"/>
    <property type="match status" value="1"/>
</dbReference>
<keyword evidence="9" id="KW-0675">Receptor</keyword>
<keyword evidence="5" id="KW-0552">Olfaction</keyword>
<dbReference type="PROSITE" id="PS00237">
    <property type="entry name" value="G_PROTEIN_RECEP_F1_1"/>
    <property type="match status" value="1"/>
</dbReference>
<dbReference type="AlphaFoldDB" id="A0A126GWZ8"/>